<dbReference type="GeneID" id="60323082"/>
<name>A0A6G6XS01_9CAUD</name>
<dbReference type="Proteomes" id="UP000502112">
    <property type="component" value="Segment"/>
</dbReference>
<evidence type="ECO:0000313" key="4">
    <source>
        <dbReference type="Proteomes" id="UP000502112"/>
    </source>
</evidence>
<dbReference type="InterPro" id="IPR055607">
    <property type="entry name" value="DUF7183"/>
</dbReference>
<evidence type="ECO:0000313" key="3">
    <source>
        <dbReference type="EMBL" id="QIG61585.1"/>
    </source>
</evidence>
<feature type="region of interest" description="Disordered" evidence="1">
    <location>
        <begin position="109"/>
        <end position="132"/>
    </location>
</feature>
<organism evidence="3 4">
    <name type="scientific">Mycobacterium phage Ximenita</name>
    <dbReference type="NCBI Taxonomy" id="2708633"/>
    <lineage>
        <taxon>Viruses</taxon>
        <taxon>Duplodnaviria</taxon>
        <taxon>Heunggongvirae</taxon>
        <taxon>Uroviricota</taxon>
        <taxon>Caudoviricetes</taxon>
        <taxon>Weiservirinae</taxon>
        <taxon>Unicornvirus</taxon>
        <taxon>Unicornvirus ximenita</taxon>
    </lineage>
</organism>
<protein>
    <recommendedName>
        <fullName evidence="2">DUF7183 domain-containing protein</fullName>
    </recommendedName>
</protein>
<dbReference type="EMBL" id="MN945901">
    <property type="protein sequence ID" value="QIG61585.1"/>
    <property type="molecule type" value="Genomic_DNA"/>
</dbReference>
<dbReference type="Pfam" id="PF23811">
    <property type="entry name" value="DUF7183"/>
    <property type="match status" value="1"/>
</dbReference>
<feature type="region of interest" description="Disordered" evidence="1">
    <location>
        <begin position="183"/>
        <end position="206"/>
    </location>
</feature>
<accession>A0A6G6XS01</accession>
<gene>
    <name evidence="3" type="primary">77</name>
    <name evidence="3" type="ORF">SEA_XIMENITA_77</name>
</gene>
<dbReference type="RefSeq" id="YP_009951644.1">
    <property type="nucleotide sequence ID" value="NC_051603.1"/>
</dbReference>
<evidence type="ECO:0000256" key="1">
    <source>
        <dbReference type="SAM" id="MobiDB-lite"/>
    </source>
</evidence>
<proteinExistence type="predicted"/>
<dbReference type="KEGG" id="vg:60323082"/>
<sequence>MSDLFNEDRRAAVSAIAGVVGDIALGRCQPSEDLLGSIVDAVARRCTPLLPPAPAGDALVELSLAEVDKMAEVVRARIAHPSHTPVQAIRAGLAAVNAMRLDALGLDGHAPKVAPAPKPARPKLPRPADPPQARRVWHLGIGERGAEWMDVDGDRWRWSWSEVRWQYKPLNPQPFEADDDWIDCPSSSADLAPSSRYAPFTEVPRS</sequence>
<feature type="domain" description="DUF7183" evidence="2">
    <location>
        <begin position="57"/>
        <end position="206"/>
    </location>
</feature>
<evidence type="ECO:0000259" key="2">
    <source>
        <dbReference type="Pfam" id="PF23811"/>
    </source>
</evidence>
<reference evidence="3 4" key="1">
    <citation type="submission" date="2020-01" db="EMBL/GenBank/DDBJ databases">
        <authorList>
            <person name="Siegel J."/>
            <person name="Joseph G."/>
            <person name="McLean J."/>
            <person name="Kistle A.K."/>
            <person name="Garlena R.A."/>
            <person name="Russell D.A."/>
            <person name="Pope W.H."/>
            <person name="Jacobs-Sera D."/>
            <person name="Hatfull G.F."/>
        </authorList>
    </citation>
    <scope>NUCLEOTIDE SEQUENCE [LARGE SCALE GENOMIC DNA]</scope>
</reference>
<keyword evidence="4" id="KW-1185">Reference proteome</keyword>